<dbReference type="EMBL" id="CAMXCT030003532">
    <property type="protein sequence ID" value="CAL4792250.1"/>
    <property type="molecule type" value="Genomic_DNA"/>
</dbReference>
<evidence type="ECO:0000256" key="2">
    <source>
        <dbReference type="ARBA" id="ARBA00005808"/>
    </source>
</evidence>
<evidence type="ECO:0000313" key="11">
    <source>
        <dbReference type="Proteomes" id="UP001152797"/>
    </source>
</evidence>
<feature type="transmembrane region" description="Helical" evidence="7">
    <location>
        <begin position="109"/>
        <end position="127"/>
    </location>
</feature>
<sequence length="204" mass="23049">MQKRLTKPRLLALGAFLVRDELLYQLHGIHRKHRDGKNDQRWLSENVAASLDCYYCHCLVCVEPCYGEADAQPQESDHERNQYERPNIGTTFTFMFAALAVMKANSVQIAFCHLLFNIIGILIWFPVPLMRSVVIKAVCTLAFYASYWRLVPLIYILVMFVAVPSICVAAGVVIFLALGAVRGFVWWSVWVGLQGDQGGKPRGV</sequence>
<dbReference type="GO" id="GO:0005886">
    <property type="term" value="C:plasma membrane"/>
    <property type="evidence" value="ECO:0007669"/>
    <property type="project" value="UniProtKB-SubCell"/>
</dbReference>
<evidence type="ECO:0000256" key="1">
    <source>
        <dbReference type="ARBA" id="ARBA00004651"/>
    </source>
</evidence>
<evidence type="ECO:0000256" key="4">
    <source>
        <dbReference type="ARBA" id="ARBA00022692"/>
    </source>
</evidence>
<protein>
    <submittedName>
        <fullName evidence="10">Sodium-dependent phosphate transport protein 2A</fullName>
    </submittedName>
</protein>
<keyword evidence="4 7" id="KW-0812">Transmembrane</keyword>
<keyword evidence="5 7" id="KW-1133">Transmembrane helix</keyword>
<evidence type="ECO:0000256" key="3">
    <source>
        <dbReference type="ARBA" id="ARBA00022475"/>
    </source>
</evidence>
<keyword evidence="6 7" id="KW-0472">Membrane</keyword>
<evidence type="ECO:0000313" key="8">
    <source>
        <dbReference type="EMBL" id="CAI3990522.1"/>
    </source>
</evidence>
<dbReference type="EMBL" id="CAMXCT030001487">
    <property type="protein sequence ID" value="CAL4777834.1"/>
    <property type="molecule type" value="Genomic_DNA"/>
</dbReference>
<proteinExistence type="inferred from homology"/>
<evidence type="ECO:0000256" key="5">
    <source>
        <dbReference type="ARBA" id="ARBA00022989"/>
    </source>
</evidence>
<evidence type="ECO:0000313" key="9">
    <source>
        <dbReference type="EMBL" id="CAI4004938.1"/>
    </source>
</evidence>
<keyword evidence="3" id="KW-1003">Cell membrane</keyword>
<reference evidence="10 11" key="2">
    <citation type="submission" date="2024-05" db="EMBL/GenBank/DDBJ databases">
        <authorList>
            <person name="Chen Y."/>
            <person name="Shah S."/>
            <person name="Dougan E. K."/>
            <person name="Thang M."/>
            <person name="Chan C."/>
        </authorList>
    </citation>
    <scope>NUCLEOTIDE SEQUENCE [LARGE SCALE GENOMIC DNA]</scope>
</reference>
<dbReference type="OrthoDB" id="444955at2759"/>
<dbReference type="AlphaFoldDB" id="A0A9P1D9D6"/>
<evidence type="ECO:0000256" key="7">
    <source>
        <dbReference type="SAM" id="Phobius"/>
    </source>
</evidence>
<evidence type="ECO:0000256" key="6">
    <source>
        <dbReference type="ARBA" id="ARBA00023136"/>
    </source>
</evidence>
<dbReference type="GO" id="GO:0044341">
    <property type="term" value="P:sodium-dependent phosphate transport"/>
    <property type="evidence" value="ECO:0007669"/>
    <property type="project" value="InterPro"/>
</dbReference>
<gene>
    <name evidence="8" type="ORF">C1SCF055_LOCUS17506</name>
    <name evidence="9" type="ORF">C1SCF055_LOCUS30699</name>
</gene>
<dbReference type="GO" id="GO:0005436">
    <property type="term" value="F:sodium:phosphate symporter activity"/>
    <property type="evidence" value="ECO:0007669"/>
    <property type="project" value="InterPro"/>
</dbReference>
<feature type="transmembrane region" description="Helical" evidence="7">
    <location>
        <begin position="157"/>
        <end position="181"/>
    </location>
</feature>
<comment type="caution">
    <text evidence="9">The sequence shown here is derived from an EMBL/GenBank/DDBJ whole genome shotgun (WGS) entry which is preliminary data.</text>
</comment>
<organism evidence="9">
    <name type="scientific">Cladocopium goreaui</name>
    <dbReference type="NCBI Taxonomy" id="2562237"/>
    <lineage>
        <taxon>Eukaryota</taxon>
        <taxon>Sar</taxon>
        <taxon>Alveolata</taxon>
        <taxon>Dinophyceae</taxon>
        <taxon>Suessiales</taxon>
        <taxon>Symbiodiniaceae</taxon>
        <taxon>Cladocopium</taxon>
    </lineage>
</organism>
<comment type="subcellular location">
    <subcellularLocation>
        <location evidence="1">Cell membrane</location>
        <topology evidence="1">Multi-pass membrane protein</topology>
    </subcellularLocation>
</comment>
<dbReference type="EMBL" id="CAMXCT020003532">
    <property type="protein sequence ID" value="CAL1158313.1"/>
    <property type="molecule type" value="Genomic_DNA"/>
</dbReference>
<accession>A0A9P1D9D6</accession>
<dbReference type="InterPro" id="IPR003841">
    <property type="entry name" value="Na/Pi_transpt"/>
</dbReference>
<comment type="similarity">
    <text evidence="2">Belongs to the SLC34A transporter family.</text>
</comment>
<dbReference type="Proteomes" id="UP001152797">
    <property type="component" value="Unassembled WGS sequence"/>
</dbReference>
<keyword evidence="11" id="KW-1185">Reference proteome</keyword>
<dbReference type="PANTHER" id="PTHR10010:SF46">
    <property type="entry name" value="SODIUM-DEPENDENT PHOSPHATE TRANSPORT PROTEIN 2B"/>
    <property type="match status" value="1"/>
</dbReference>
<dbReference type="EMBL" id="CAMXCT010001487">
    <property type="protein sequence ID" value="CAI3990522.1"/>
    <property type="molecule type" value="Genomic_DNA"/>
</dbReference>
<evidence type="ECO:0000313" key="10">
    <source>
        <dbReference type="EMBL" id="CAL4777834.1"/>
    </source>
</evidence>
<name>A0A9P1D9D6_9DINO</name>
<reference evidence="9" key="1">
    <citation type="submission" date="2022-10" db="EMBL/GenBank/DDBJ databases">
        <authorList>
            <person name="Chen Y."/>
            <person name="Dougan E. K."/>
            <person name="Chan C."/>
            <person name="Rhodes N."/>
            <person name="Thang M."/>
        </authorList>
    </citation>
    <scope>NUCLEOTIDE SEQUENCE</scope>
</reference>
<dbReference type="EMBL" id="CAMXCT010003532">
    <property type="protein sequence ID" value="CAI4004938.1"/>
    <property type="molecule type" value="Genomic_DNA"/>
</dbReference>
<dbReference type="EMBL" id="CAMXCT020001487">
    <property type="protein sequence ID" value="CAL1143897.1"/>
    <property type="molecule type" value="Genomic_DNA"/>
</dbReference>
<dbReference type="PANTHER" id="PTHR10010">
    <property type="entry name" value="SOLUTE CARRIER FAMILY 34 SODIUM PHOSPHATE , MEMBER 2-RELATED"/>
    <property type="match status" value="1"/>
</dbReference>